<comment type="caution">
    <text evidence="1">The sequence shown here is derived from an EMBL/GenBank/DDBJ whole genome shotgun (WGS) entry which is preliminary data.</text>
</comment>
<reference evidence="1 2" key="1">
    <citation type="journal article" date="2014" name="BMC Genomics">
        <title>Comparison of environmental and isolate Sulfobacillus genomes reveals diverse carbon, sulfur, nitrogen, and hydrogen metabolisms.</title>
        <authorList>
            <person name="Justice N.B."/>
            <person name="Norman A."/>
            <person name="Brown C.T."/>
            <person name="Singh A."/>
            <person name="Thomas B.C."/>
            <person name="Banfield J.F."/>
        </authorList>
    </citation>
    <scope>NUCLEOTIDE SEQUENCE [LARGE SCALE GENOMIC DNA]</scope>
    <source>
        <strain evidence="1">AMDSBA1</strain>
    </source>
</reference>
<evidence type="ECO:0000313" key="2">
    <source>
        <dbReference type="Proteomes" id="UP000242699"/>
    </source>
</evidence>
<dbReference type="Proteomes" id="UP000242699">
    <property type="component" value="Unassembled WGS sequence"/>
</dbReference>
<dbReference type="AlphaFoldDB" id="A0A2T2WF62"/>
<name>A0A2T2WF62_9FIRM</name>
<organism evidence="1 2">
    <name type="scientific">Sulfobacillus benefaciens</name>
    <dbReference type="NCBI Taxonomy" id="453960"/>
    <lineage>
        <taxon>Bacteria</taxon>
        <taxon>Bacillati</taxon>
        <taxon>Bacillota</taxon>
        <taxon>Clostridia</taxon>
        <taxon>Eubacteriales</taxon>
        <taxon>Clostridiales Family XVII. Incertae Sedis</taxon>
        <taxon>Sulfobacillus</taxon>
    </lineage>
</organism>
<dbReference type="EMBL" id="PXYT01000153">
    <property type="protein sequence ID" value="PSR20860.1"/>
    <property type="molecule type" value="Genomic_DNA"/>
</dbReference>
<accession>A0A2T2WF62</accession>
<proteinExistence type="predicted"/>
<sequence>MLSWITKSFSIASIVGISSLLGTSTFYGDALDGDFAWTGTSNDTLDAQLVVHGQVFRPNGTIAFNDQKEETLVPWSNNPLVVETSNLNVGCGGYVSHDGYAEIQSDLVGNSWQVDDSQSYFVPCEA</sequence>
<protein>
    <submittedName>
        <fullName evidence="1">Uncharacterized protein</fullName>
    </submittedName>
</protein>
<gene>
    <name evidence="1" type="ORF">C7B43_21665</name>
</gene>
<evidence type="ECO:0000313" key="1">
    <source>
        <dbReference type="EMBL" id="PSR20860.1"/>
    </source>
</evidence>